<keyword evidence="1" id="KW-0732">Signal</keyword>
<evidence type="ECO:0000313" key="2">
    <source>
        <dbReference type="EMBL" id="KAK6333964.1"/>
    </source>
</evidence>
<feature type="chain" id="PRO_5043776704" evidence="1">
    <location>
        <begin position="31"/>
        <end position="396"/>
    </location>
</feature>
<evidence type="ECO:0000256" key="1">
    <source>
        <dbReference type="SAM" id="SignalP"/>
    </source>
</evidence>
<evidence type="ECO:0000313" key="3">
    <source>
        <dbReference type="Proteomes" id="UP001375240"/>
    </source>
</evidence>
<reference evidence="2 3" key="1">
    <citation type="submission" date="2019-10" db="EMBL/GenBank/DDBJ databases">
        <authorList>
            <person name="Palmer J.M."/>
        </authorList>
    </citation>
    <scope>NUCLEOTIDE SEQUENCE [LARGE SCALE GENOMIC DNA]</scope>
    <source>
        <strain evidence="2 3">TWF696</strain>
    </source>
</reference>
<accession>A0AAV9U1D7</accession>
<proteinExistence type="predicted"/>
<organism evidence="2 3">
    <name type="scientific">Orbilia brochopaga</name>
    <dbReference type="NCBI Taxonomy" id="3140254"/>
    <lineage>
        <taxon>Eukaryota</taxon>
        <taxon>Fungi</taxon>
        <taxon>Dikarya</taxon>
        <taxon>Ascomycota</taxon>
        <taxon>Pezizomycotina</taxon>
        <taxon>Orbiliomycetes</taxon>
        <taxon>Orbiliales</taxon>
        <taxon>Orbiliaceae</taxon>
        <taxon>Orbilia</taxon>
    </lineage>
</organism>
<feature type="signal peptide" evidence="1">
    <location>
        <begin position="1"/>
        <end position="30"/>
    </location>
</feature>
<gene>
    <name evidence="2" type="ORF">TWF696_002475</name>
</gene>
<keyword evidence="3" id="KW-1185">Reference proteome</keyword>
<sequence>MSVAQFQRRWRMMNITTLALFLLQSFFVSAQLGQGACLYVGDAFAYCWRRRARVPYTAPGVAECVCTVDGAPDPLIDPAVPSCTSYLKSIGDEDGATAYYSSFNGYCSSYGAADATATGVPESTITSSPGSGRRDCMKLLGRYGRCQRSPDDLITEPAVASCLCHNAQDDFITGFDNLLTPCYNWASTAEPDFASEISDIFGFCTRFGTESLGTQVTETRTSRSSTRTRHVAPTLSFSQIENPASSACEKVARIANACRTGPLDPLTRVGVANCICQDPASSGGGFATAFDDFLMSCYPYAKTMSPVAASQLQSLSNYCLRFADGGSTYTVTATDADATQTVTDDVFVSTTGTDRGTNLPAETSATSQPSAAGRILAGKLPLIVPAIIAVAFAIVW</sequence>
<dbReference type="Proteomes" id="UP001375240">
    <property type="component" value="Unassembled WGS sequence"/>
</dbReference>
<comment type="caution">
    <text evidence="2">The sequence shown here is derived from an EMBL/GenBank/DDBJ whole genome shotgun (WGS) entry which is preliminary data.</text>
</comment>
<protein>
    <submittedName>
        <fullName evidence="2">Uncharacterized protein</fullName>
    </submittedName>
</protein>
<name>A0AAV9U1D7_9PEZI</name>
<dbReference type="AlphaFoldDB" id="A0AAV9U1D7"/>
<dbReference type="EMBL" id="JAVHNQ010000013">
    <property type="protein sequence ID" value="KAK6333964.1"/>
    <property type="molecule type" value="Genomic_DNA"/>
</dbReference>